<dbReference type="AlphaFoldDB" id="A0A382LAX4"/>
<evidence type="ECO:0000313" key="2">
    <source>
        <dbReference type="EMBL" id="SVC32292.1"/>
    </source>
</evidence>
<gene>
    <name evidence="2" type="ORF">METZ01_LOCUS285146</name>
</gene>
<proteinExistence type="predicted"/>
<organism evidence="2">
    <name type="scientific">marine metagenome</name>
    <dbReference type="NCBI Taxonomy" id="408172"/>
    <lineage>
        <taxon>unclassified sequences</taxon>
        <taxon>metagenomes</taxon>
        <taxon>ecological metagenomes</taxon>
    </lineage>
</organism>
<name>A0A382LAX4_9ZZZZ</name>
<feature type="domain" description="DUF5117" evidence="1">
    <location>
        <begin position="138"/>
        <end position="314"/>
    </location>
</feature>
<reference evidence="2" key="1">
    <citation type="submission" date="2018-05" db="EMBL/GenBank/DDBJ databases">
        <authorList>
            <person name="Lanie J.A."/>
            <person name="Ng W.-L."/>
            <person name="Kazmierczak K.M."/>
            <person name="Andrzejewski T.M."/>
            <person name="Davidsen T.M."/>
            <person name="Wayne K.J."/>
            <person name="Tettelin H."/>
            <person name="Glass J.I."/>
            <person name="Rusch D."/>
            <person name="Podicherti R."/>
            <person name="Tsui H.-C.T."/>
            <person name="Winkler M.E."/>
        </authorList>
    </citation>
    <scope>NUCLEOTIDE SEQUENCE</scope>
</reference>
<evidence type="ECO:0000259" key="1">
    <source>
        <dbReference type="Pfam" id="PF17148"/>
    </source>
</evidence>
<dbReference type="PANTHER" id="PTHR38478">
    <property type="entry name" value="PEPTIDASE M1A AND M12B"/>
    <property type="match status" value="1"/>
</dbReference>
<dbReference type="InterPro" id="IPR033413">
    <property type="entry name" value="DUF5117"/>
</dbReference>
<accession>A0A382LAX4</accession>
<dbReference type="PANTHER" id="PTHR38478:SF1">
    <property type="entry name" value="ZINC DEPENDENT METALLOPROTEASE DOMAIN LIPOPROTEIN"/>
    <property type="match status" value="1"/>
</dbReference>
<feature type="non-terminal residue" evidence="2">
    <location>
        <position position="350"/>
    </location>
</feature>
<protein>
    <recommendedName>
        <fullName evidence="1">DUF5117 domain-containing protein</fullName>
    </recommendedName>
</protein>
<dbReference type="EMBL" id="UINC01085085">
    <property type="protein sequence ID" value="SVC32292.1"/>
    <property type="molecule type" value="Genomic_DNA"/>
</dbReference>
<sequence length="350" mass="40704">MNYSEINVILNILRMIKSNRKVHFLLLTGLFLSALCYADPYTDLNIDFLLNDTTKVQSKKPLKSKKKDGIKLFKDVIKDYQKIDGLFTIYWNDEKNKAFLAILPDQIEKIHLAGLTRQSGDGYYLDGSSMLDEYPFMFKQVGERVQFVNVNVKFRTDEDSPFHRSVERHTSNSILSSTKIESKPHPESGAILVDIGTLFIYDIEQVTRKSQGIYSFDRKDSYFKDLKSFPFNTEIEVALHFKGKKGKYIYTLPSSTSVLVNYHVSLSAIPETDYQPRLADDRVGHFVTIYQDYTDVRKNSPYIRYVNRWNLEKKNPQAKISEPKKPIVYWLENSIPYELRDAVREGILAW</sequence>
<dbReference type="SUPFAM" id="SSF55486">
    <property type="entry name" value="Metalloproteases ('zincins'), catalytic domain"/>
    <property type="match status" value="1"/>
</dbReference>
<dbReference type="Pfam" id="PF17148">
    <property type="entry name" value="DUF5117"/>
    <property type="match status" value="1"/>
</dbReference>